<evidence type="ECO:0000313" key="1">
    <source>
        <dbReference type="EMBL" id="RDY65415.1"/>
    </source>
</evidence>
<dbReference type="Proteomes" id="UP000256829">
    <property type="component" value="Unassembled WGS sequence"/>
</dbReference>
<name>A0A3D8V7R3_9GAMM</name>
<dbReference type="AlphaFoldDB" id="A0A3D8V7R3"/>
<reference evidence="1 2" key="1">
    <citation type="submission" date="2018-08" db="EMBL/GenBank/DDBJ databases">
        <title>Lysobacter soli KCTC 22011, whole genome shotgun sequence.</title>
        <authorList>
            <person name="Zhang X."/>
            <person name="Feng G."/>
            <person name="Zhu H."/>
        </authorList>
    </citation>
    <scope>NUCLEOTIDE SEQUENCE [LARGE SCALE GENOMIC DNA]</scope>
    <source>
        <strain evidence="1 2">KCTC 22011</strain>
    </source>
</reference>
<accession>A0A3D8V7R3</accession>
<sequence>MRHTQPRETCPRCGANVRTLQLAGEPVRHHQCTGCGYRYENVPEGYDEQGKLDGLAGIDALPEDDRDAMEGMIFLILGAGTMMGGIELTSRSIAELVAEHGAPESVLRNFAWPAHQWLLKRVKRFTSHLVAIDQGQWRVCFTVRRLSPVALG</sequence>
<dbReference type="EMBL" id="QTJR01000019">
    <property type="protein sequence ID" value="RDY65415.1"/>
    <property type="molecule type" value="Genomic_DNA"/>
</dbReference>
<gene>
    <name evidence="1" type="ORF">DX912_17640</name>
</gene>
<dbReference type="RefSeq" id="WP_115844832.1">
    <property type="nucleotide sequence ID" value="NZ_CP172310.1"/>
</dbReference>
<proteinExistence type="predicted"/>
<comment type="caution">
    <text evidence="1">The sequence shown here is derived from an EMBL/GenBank/DDBJ whole genome shotgun (WGS) entry which is preliminary data.</text>
</comment>
<organism evidence="1 2">
    <name type="scientific">Lysobacter soli</name>
    <dbReference type="NCBI Taxonomy" id="453783"/>
    <lineage>
        <taxon>Bacteria</taxon>
        <taxon>Pseudomonadati</taxon>
        <taxon>Pseudomonadota</taxon>
        <taxon>Gammaproteobacteria</taxon>
        <taxon>Lysobacterales</taxon>
        <taxon>Lysobacteraceae</taxon>
        <taxon>Lysobacter</taxon>
    </lineage>
</organism>
<keyword evidence="2" id="KW-1185">Reference proteome</keyword>
<evidence type="ECO:0000313" key="2">
    <source>
        <dbReference type="Proteomes" id="UP000256829"/>
    </source>
</evidence>
<protein>
    <submittedName>
        <fullName evidence="1">Uncharacterized protein</fullName>
    </submittedName>
</protein>